<keyword evidence="1" id="KW-0472">Membrane</keyword>
<evidence type="ECO:0000313" key="2">
    <source>
        <dbReference type="EMBL" id="MBB5040474.1"/>
    </source>
</evidence>
<dbReference type="AlphaFoldDB" id="A0A7W8DS08"/>
<dbReference type="SUPFAM" id="SSF48452">
    <property type="entry name" value="TPR-like"/>
    <property type="match status" value="1"/>
</dbReference>
<proteinExistence type="predicted"/>
<dbReference type="RefSeq" id="WP_184213081.1">
    <property type="nucleotide sequence ID" value="NZ_JACHIF010000014.1"/>
</dbReference>
<keyword evidence="3" id="KW-1185">Reference proteome</keyword>
<name>A0A7W8DS08_9BACT</name>
<keyword evidence="1" id="KW-1133">Transmembrane helix</keyword>
<comment type="caution">
    <text evidence="2">The sequence shown here is derived from an EMBL/GenBank/DDBJ whole genome shotgun (WGS) entry which is preliminary data.</text>
</comment>
<dbReference type="EMBL" id="JACHIF010000014">
    <property type="protein sequence ID" value="MBB5040474.1"/>
    <property type="molecule type" value="Genomic_DNA"/>
</dbReference>
<evidence type="ECO:0000313" key="3">
    <source>
        <dbReference type="Proteomes" id="UP000534294"/>
    </source>
</evidence>
<sequence>MAHSPNRPFFSAVLTNQTIDPNQNGQPKPFILFRPFVTLWHWLVPPTQAHRDRQSKTARWAARIGVATFCLTLMGFGIYYAKPIQDTYQDWKADKMVAESRRMAEDGQIVNAVFKAQEAYKLAPDNIGAIRLNTEYLTAMKRPEALFFLDRLEANGATELKDKQTRVKALMNLNRGKEAASLLEEVLSLSPTDPLSMKLAEEVWSSSQKNSILLKTLKNYAEKHPEDAAHSLRVAKIQTDSANPSEQADGMRRAWAVAEREDAIGLEAIEFLDSFEILPPDEANRLIEKLRSHPKATGWHQVAALKRKLQMNPAQQVQLVQEAIEMAKGKKREDLVPMVRWLVEQKEFLQVLALVNEEDAKEYQPLLENYLTALTMLQRFEALERLVKDPKVESILNQSVSAFYRAHLAFVTRKPTEEVRSALTAAKNAADIERRGELCMKIAEYAEARGYADIAESAYKSAALNTRTDRQGYQGLIRASEANGNTEGLLEAATEAARRWPDDPVFVERFLYINLLTGRQLELTLDETQKLLQQRPDDHLRRLLVALSHWRLGDVKSATALLQNLDVNILSPGQRAILAGIARGSDARNAADAARSVVQTIGPQDRMLPEERAFLAKALR</sequence>
<feature type="transmembrane region" description="Helical" evidence="1">
    <location>
        <begin position="60"/>
        <end position="81"/>
    </location>
</feature>
<dbReference type="InterPro" id="IPR011990">
    <property type="entry name" value="TPR-like_helical_dom_sf"/>
</dbReference>
<keyword evidence="1" id="KW-0812">Transmembrane</keyword>
<evidence type="ECO:0000256" key="1">
    <source>
        <dbReference type="SAM" id="Phobius"/>
    </source>
</evidence>
<reference evidence="2 3" key="1">
    <citation type="submission" date="2020-08" db="EMBL/GenBank/DDBJ databases">
        <title>Genomic Encyclopedia of Type Strains, Phase IV (KMG-IV): sequencing the most valuable type-strain genomes for metagenomic binning, comparative biology and taxonomic classification.</title>
        <authorList>
            <person name="Goeker M."/>
        </authorList>
    </citation>
    <scope>NUCLEOTIDE SEQUENCE [LARGE SCALE GENOMIC DNA]</scope>
    <source>
        <strain evidence="2 3">DSM 12251</strain>
    </source>
</reference>
<dbReference type="Gene3D" id="1.25.40.10">
    <property type="entry name" value="Tetratricopeptide repeat domain"/>
    <property type="match status" value="1"/>
</dbReference>
<gene>
    <name evidence="2" type="ORF">HNQ64_004760</name>
</gene>
<dbReference type="Proteomes" id="UP000534294">
    <property type="component" value="Unassembled WGS sequence"/>
</dbReference>
<protein>
    <submittedName>
        <fullName evidence="2">Tetratricopeptide (TPR) repeat protein</fullName>
    </submittedName>
</protein>
<organism evidence="2 3">
    <name type="scientific">Prosthecobacter dejongeii</name>
    <dbReference type="NCBI Taxonomy" id="48465"/>
    <lineage>
        <taxon>Bacteria</taxon>
        <taxon>Pseudomonadati</taxon>
        <taxon>Verrucomicrobiota</taxon>
        <taxon>Verrucomicrobiia</taxon>
        <taxon>Verrucomicrobiales</taxon>
        <taxon>Verrucomicrobiaceae</taxon>
        <taxon>Prosthecobacter</taxon>
    </lineage>
</organism>
<accession>A0A7W8DS08</accession>